<evidence type="ECO:0000313" key="4">
    <source>
        <dbReference type="Proteomes" id="UP000515123"/>
    </source>
</evidence>
<dbReference type="RefSeq" id="XP_020099740.1">
    <property type="nucleotide sequence ID" value="XM_020244151.1"/>
</dbReference>
<evidence type="ECO:0000256" key="1">
    <source>
        <dbReference type="SAM" id="MobiDB-lite"/>
    </source>
</evidence>
<feature type="transmembrane region" description="Helical" evidence="2">
    <location>
        <begin position="60"/>
        <end position="79"/>
    </location>
</feature>
<reference evidence="5" key="2">
    <citation type="submission" date="2025-08" db="UniProtKB">
        <authorList>
            <consortium name="RefSeq"/>
        </authorList>
    </citation>
    <scope>IDENTIFICATION</scope>
    <source>
        <tissue evidence="5">Leaf</tissue>
    </source>
</reference>
<sequence length="547" mass="62828">MVAEEAASKSSSSSSSSPAKKTIVDLRIKVLYGDDHGGERGCSWWWWSWWMRRARLRRRLRSVIVILLVVFSLFSFYLGHNVINMIQTPPSANIFMVQTWMNTTPTTKEYMAKNGTGIHVPASVKIIADQYCKDFVPSAPPVDKKRTGPRACDVCYLPFESALASMPTSPSESPVLKNLNYVVEDGPVKHESNGGSPFGGYPSLQQRGEYFNIKESMTVHCGFVKGETPGLNTGFDIDEVDRHEMSKCDGIVVVSTIFGDYDTIKQPEHVNEYSKKGVCFIMFVDEKTEAHIRKTNTLDSTRKLGLWKVVVARNLPYDDDRRNGKIPKMLPHRLFPNARWSLWIDGKLRLTKDPILILERYLWRHKYSQAISKHYRRFDVFEEGLANMVAGKYDNASIIRQLQFYKNEGLTPYSAAKLPIESDVPEGCVIIREHTPLTNLFSCLWFNEVDRFTSRDQLSFAIVRNKINASVGWLPYMFPDCERRNFVIQSYHKDVMKQKSSPTPPVLTIELPRNHSPPPPVPIKDLLIKSLRKRDHVRRHRRDRKSR</sequence>
<accession>A0A6P5G367</accession>
<dbReference type="GeneID" id="109718126"/>
<feature type="domain" description="TOD1/MUCI70 glycosyltransferase-like" evidence="3">
    <location>
        <begin position="179"/>
        <end position="492"/>
    </location>
</feature>
<dbReference type="Pfam" id="PF04765">
    <property type="entry name" value="TOD1_MUCI70"/>
    <property type="match status" value="1"/>
</dbReference>
<evidence type="ECO:0000259" key="3">
    <source>
        <dbReference type="Pfam" id="PF04765"/>
    </source>
</evidence>
<dbReference type="PANTHER" id="PTHR12956">
    <property type="entry name" value="ALKALINE CERAMIDASE-RELATED"/>
    <property type="match status" value="1"/>
</dbReference>
<name>A0A6P5G367_ANACO</name>
<keyword evidence="2" id="KW-0472">Membrane</keyword>
<dbReference type="OrthoDB" id="1905162at2759"/>
<evidence type="ECO:0000256" key="2">
    <source>
        <dbReference type="SAM" id="Phobius"/>
    </source>
</evidence>
<dbReference type="InterPro" id="IPR006852">
    <property type="entry name" value="TOD1_MUCI70"/>
</dbReference>
<keyword evidence="4" id="KW-1185">Reference proteome</keyword>
<dbReference type="AlphaFoldDB" id="A0A6P5G367"/>
<dbReference type="Proteomes" id="UP000515123">
    <property type="component" value="Linkage group 12"/>
</dbReference>
<keyword evidence="2" id="KW-1133">Transmembrane helix</keyword>
<proteinExistence type="predicted"/>
<dbReference type="Gramene" id="Aco000401.1.mrna1">
    <property type="protein sequence ID" value="Aco000401.1.mrna1"/>
    <property type="gene ID" value="Aco000401.1.path1"/>
</dbReference>
<dbReference type="InterPro" id="IPR048354">
    <property type="entry name" value="TOD1_MUCI70_glycTrfase_dom"/>
</dbReference>
<dbReference type="PANTHER" id="PTHR12956:SF38">
    <property type="entry name" value="HEXOSYLTRANSFERASE MUCI70-RELATED"/>
    <property type="match status" value="1"/>
</dbReference>
<reference evidence="4" key="1">
    <citation type="journal article" date="2015" name="Nat. Genet.">
        <title>The pineapple genome and the evolution of CAM photosynthesis.</title>
        <authorList>
            <person name="Ming R."/>
            <person name="VanBuren R."/>
            <person name="Wai C.M."/>
            <person name="Tang H."/>
            <person name="Schatz M.C."/>
            <person name="Bowers J.E."/>
            <person name="Lyons E."/>
            <person name="Wang M.L."/>
            <person name="Chen J."/>
            <person name="Biggers E."/>
            <person name="Zhang J."/>
            <person name="Huang L."/>
            <person name="Zhang L."/>
            <person name="Miao W."/>
            <person name="Zhang J."/>
            <person name="Ye Z."/>
            <person name="Miao C."/>
            <person name="Lin Z."/>
            <person name="Wang H."/>
            <person name="Zhou H."/>
            <person name="Yim W.C."/>
            <person name="Priest H.D."/>
            <person name="Zheng C."/>
            <person name="Woodhouse M."/>
            <person name="Edger P.P."/>
            <person name="Guyot R."/>
            <person name="Guo H.B."/>
            <person name="Guo H."/>
            <person name="Zheng G."/>
            <person name="Singh R."/>
            <person name="Sharma A."/>
            <person name="Min X."/>
            <person name="Zheng Y."/>
            <person name="Lee H."/>
            <person name="Gurtowski J."/>
            <person name="Sedlazeck F.J."/>
            <person name="Harkess A."/>
            <person name="McKain M.R."/>
            <person name="Liao Z."/>
            <person name="Fang J."/>
            <person name="Liu J."/>
            <person name="Zhang X."/>
            <person name="Zhang Q."/>
            <person name="Hu W."/>
            <person name="Qin Y."/>
            <person name="Wang K."/>
            <person name="Chen L.Y."/>
            <person name="Shirley N."/>
            <person name="Lin Y.R."/>
            <person name="Liu L.Y."/>
            <person name="Hernandez A.G."/>
            <person name="Wright C.L."/>
            <person name="Bulone V."/>
            <person name="Tuskan G.A."/>
            <person name="Heath K."/>
            <person name="Zee F."/>
            <person name="Moore P.H."/>
            <person name="Sunkar R."/>
            <person name="Leebens-Mack J.H."/>
            <person name="Mockler T."/>
            <person name="Bennetzen J.L."/>
            <person name="Freeling M."/>
            <person name="Sankoff D."/>
            <person name="Paterson A.H."/>
            <person name="Zhu X."/>
            <person name="Yang X."/>
            <person name="Smith J.A."/>
            <person name="Cushman J.C."/>
            <person name="Paull R.E."/>
            <person name="Yu Q."/>
        </authorList>
    </citation>
    <scope>NUCLEOTIDE SEQUENCE [LARGE SCALE GENOMIC DNA]</scope>
    <source>
        <strain evidence="4">cv. F153</strain>
    </source>
</reference>
<gene>
    <name evidence="5" type="primary">LOC109718126</name>
</gene>
<organism evidence="4 5">
    <name type="scientific">Ananas comosus</name>
    <name type="common">Pineapple</name>
    <name type="synonym">Ananas ananas</name>
    <dbReference type="NCBI Taxonomy" id="4615"/>
    <lineage>
        <taxon>Eukaryota</taxon>
        <taxon>Viridiplantae</taxon>
        <taxon>Streptophyta</taxon>
        <taxon>Embryophyta</taxon>
        <taxon>Tracheophyta</taxon>
        <taxon>Spermatophyta</taxon>
        <taxon>Magnoliopsida</taxon>
        <taxon>Liliopsida</taxon>
        <taxon>Poales</taxon>
        <taxon>Bromeliaceae</taxon>
        <taxon>Bromelioideae</taxon>
        <taxon>Ananas</taxon>
    </lineage>
</organism>
<feature type="region of interest" description="Disordered" evidence="1">
    <location>
        <begin position="497"/>
        <end position="524"/>
    </location>
</feature>
<protein>
    <submittedName>
        <fullName evidence="5">Uncharacterized protein LOC109718126</fullName>
    </submittedName>
</protein>
<keyword evidence="2" id="KW-0812">Transmembrane</keyword>
<evidence type="ECO:0000313" key="5">
    <source>
        <dbReference type="RefSeq" id="XP_020099740.1"/>
    </source>
</evidence>